<dbReference type="KEGG" id="lak:106155156"/>
<protein>
    <submittedName>
        <fullName evidence="5 6">Uncharacterized protein LOC106151316</fullName>
    </submittedName>
    <submittedName>
        <fullName evidence="8 9">Uncharacterized protein LOC106155156</fullName>
    </submittedName>
</protein>
<proteinExistence type="predicted"/>
<sequence>MVTMTDSVRNDGTQPLPPLSKLKLSLPYKALKAWLALAEQEHCKFVAADQEGHFAYQLYMNHVKQDLFHVELKFLKAPIIQLLEDSYEVAVNIEEVVDVAEEKEEKAQENCLQEEQKLHGAIPKLVKFDGKDREIATHSPPDISYTGGSNGQFSKEDWSLGQPVSLTIPPKLPVSTSVVPKREARLGQFRDYNNTWPQEDGPLDLSKPVKRKEERDASKVTVNHEMVETMLKPENLLKPENYPHMAALAYQQWALQAGNPLAFTFPNHVLNNMNNMNKPPGGRPRGRGRPPGKSSSNCRSVKHQLSESKEITSSLPRSADSAIVSSTQRQLGSSKNSLSPHQHGVTGQVSEVAGTSAIQRPQSPQLSQYMTYASFLQNTISSSSSSLDVPHVNSSTSCGTLDSASDDEITDRRTNRSFIHRPRDRGKAILRSRQIRHEMGCVMSYLKQLLPPEMRYGRTMFQATILELSTDYIAELQKQERENLRCLDIERQRHQRLLSQAQELKRALYGSNNSGEVGKELGENIKDMESN</sequence>
<evidence type="ECO:0000313" key="9">
    <source>
        <dbReference type="RefSeq" id="XP_013385290.1"/>
    </source>
</evidence>
<dbReference type="RefSeq" id="XP_013385289.1">
    <property type="nucleotide sequence ID" value="XM_013529835.1"/>
</dbReference>
<evidence type="ECO:0000313" key="4">
    <source>
        <dbReference type="Proteomes" id="UP000085678"/>
    </source>
</evidence>
<dbReference type="RefSeq" id="XP_013379979.1">
    <property type="nucleotide sequence ID" value="XM_013524525.2"/>
</dbReference>
<evidence type="ECO:0000313" key="7">
    <source>
        <dbReference type="RefSeq" id="XP_013379981.1"/>
    </source>
</evidence>
<evidence type="ECO:0000313" key="5">
    <source>
        <dbReference type="RefSeq" id="XP_013379979.1"/>
    </source>
</evidence>
<dbReference type="GeneID" id="106151316"/>
<dbReference type="KEGG" id="lak:106151316"/>
<dbReference type="InterPro" id="IPR011598">
    <property type="entry name" value="bHLH_dom"/>
</dbReference>
<dbReference type="RefSeq" id="XP_013385291.1">
    <property type="nucleotide sequence ID" value="XM_013529837.2"/>
</dbReference>
<gene>
    <name evidence="8 9 10" type="primary">LOC106155156</name>
    <name evidence="5 6 7" type="synonym">LOC106151316</name>
</gene>
<dbReference type="RefSeq" id="XP_013379980.1">
    <property type="nucleotide sequence ID" value="XM_013524526.2"/>
</dbReference>
<dbReference type="GO" id="GO:0046983">
    <property type="term" value="F:protein dimerization activity"/>
    <property type="evidence" value="ECO:0007669"/>
    <property type="project" value="InterPro"/>
</dbReference>
<feature type="region of interest" description="Disordered" evidence="2">
    <location>
        <begin position="512"/>
        <end position="531"/>
    </location>
</feature>
<dbReference type="AlphaFoldDB" id="A0A1S3HGU3"/>
<evidence type="ECO:0000313" key="10">
    <source>
        <dbReference type="RefSeq" id="XP_013385291.1"/>
    </source>
</evidence>
<reference evidence="5 6" key="1">
    <citation type="submission" date="2025-04" db="UniProtKB">
        <authorList>
            <consortium name="RefSeq"/>
        </authorList>
    </citation>
    <scope>IDENTIFICATION</scope>
    <source>
        <tissue evidence="5 6">Gonads</tissue>
    </source>
</reference>
<evidence type="ECO:0000259" key="3">
    <source>
        <dbReference type="PROSITE" id="PS50888"/>
    </source>
</evidence>
<dbReference type="Gene3D" id="4.10.280.10">
    <property type="entry name" value="Helix-loop-helix DNA-binding domain"/>
    <property type="match status" value="1"/>
</dbReference>
<feature type="region of interest" description="Disordered" evidence="2">
    <location>
        <begin position="192"/>
        <end position="219"/>
    </location>
</feature>
<organism evidence="4 9">
    <name type="scientific">Lingula anatina</name>
    <name type="common">Brachiopod</name>
    <name type="synonym">Lingula unguis</name>
    <dbReference type="NCBI Taxonomy" id="7574"/>
    <lineage>
        <taxon>Eukaryota</taxon>
        <taxon>Metazoa</taxon>
        <taxon>Spiralia</taxon>
        <taxon>Lophotrochozoa</taxon>
        <taxon>Brachiopoda</taxon>
        <taxon>Linguliformea</taxon>
        <taxon>Lingulata</taxon>
        <taxon>Lingulida</taxon>
        <taxon>Linguloidea</taxon>
        <taxon>Lingulidae</taxon>
        <taxon>Lingula</taxon>
    </lineage>
</organism>
<keyword evidence="4" id="KW-1185">Reference proteome</keyword>
<evidence type="ECO:0000313" key="8">
    <source>
        <dbReference type="RefSeq" id="XP_013385289.1"/>
    </source>
</evidence>
<name>A0A1S3HGU3_LINAN</name>
<feature type="region of interest" description="Disordered" evidence="2">
    <location>
        <begin position="272"/>
        <end position="348"/>
    </location>
</feature>
<dbReference type="SUPFAM" id="SSF47459">
    <property type="entry name" value="HLH, helix-loop-helix DNA-binding domain"/>
    <property type="match status" value="1"/>
</dbReference>
<evidence type="ECO:0000313" key="6">
    <source>
        <dbReference type="RefSeq" id="XP_013379980.1"/>
    </source>
</evidence>
<dbReference type="RefSeq" id="XP_013385290.1">
    <property type="nucleotide sequence ID" value="XM_013529836.2"/>
</dbReference>
<evidence type="ECO:0000256" key="2">
    <source>
        <dbReference type="SAM" id="MobiDB-lite"/>
    </source>
</evidence>
<dbReference type="Proteomes" id="UP000085678">
    <property type="component" value="Unplaced"/>
</dbReference>
<feature type="domain" description="BHLH" evidence="3">
    <location>
        <begin position="423"/>
        <end position="476"/>
    </location>
</feature>
<evidence type="ECO:0000256" key="1">
    <source>
        <dbReference type="SAM" id="Coils"/>
    </source>
</evidence>
<feature type="compositionally biased region" description="Basic and acidic residues" evidence="2">
    <location>
        <begin position="517"/>
        <end position="531"/>
    </location>
</feature>
<keyword evidence="1" id="KW-0175">Coiled coil</keyword>
<dbReference type="PROSITE" id="PS50888">
    <property type="entry name" value="BHLH"/>
    <property type="match status" value="1"/>
</dbReference>
<feature type="compositionally biased region" description="Polar residues" evidence="2">
    <location>
        <begin position="323"/>
        <end position="348"/>
    </location>
</feature>
<dbReference type="GeneID" id="106155156"/>
<dbReference type="InterPro" id="IPR036638">
    <property type="entry name" value="HLH_DNA-bd_sf"/>
</dbReference>
<feature type="coiled-coil region" evidence="1">
    <location>
        <begin position="90"/>
        <end position="117"/>
    </location>
</feature>
<accession>A0A1S3HGU3</accession>
<dbReference type="RefSeq" id="XP_013379981.1">
    <property type="nucleotide sequence ID" value="XM_013524527.2"/>
</dbReference>